<dbReference type="STRING" id="2518989.IMCC3088_284"/>
<dbReference type="EMBL" id="AEIG01000115">
    <property type="protein sequence ID" value="EGG28399.1"/>
    <property type="molecule type" value="Genomic_DNA"/>
</dbReference>
<dbReference type="InterPro" id="IPR010997">
    <property type="entry name" value="HRDC-like_sf"/>
</dbReference>
<proteinExistence type="predicted"/>
<evidence type="ECO:0000313" key="6">
    <source>
        <dbReference type="EMBL" id="EGG28399.1"/>
    </source>
</evidence>
<protein>
    <submittedName>
        <fullName evidence="6">Ribonuclease D</fullName>
    </submittedName>
</protein>
<evidence type="ECO:0000256" key="3">
    <source>
        <dbReference type="ARBA" id="ARBA00022722"/>
    </source>
</evidence>
<evidence type="ECO:0000256" key="2">
    <source>
        <dbReference type="ARBA" id="ARBA00022694"/>
    </source>
</evidence>
<dbReference type="RefSeq" id="WP_009577141.1">
    <property type="nucleotide sequence ID" value="NZ_AEIG01000115.1"/>
</dbReference>
<dbReference type="Pfam" id="PF00570">
    <property type="entry name" value="HRDC"/>
    <property type="match status" value="1"/>
</dbReference>
<dbReference type="InterPro" id="IPR002121">
    <property type="entry name" value="HRDC_dom"/>
</dbReference>
<dbReference type="PANTHER" id="PTHR47649:SF1">
    <property type="entry name" value="RIBONUCLEASE D"/>
    <property type="match status" value="1"/>
</dbReference>
<dbReference type="InterPro" id="IPR036397">
    <property type="entry name" value="RNaseH_sf"/>
</dbReference>
<evidence type="ECO:0000256" key="1">
    <source>
        <dbReference type="ARBA" id="ARBA00022490"/>
    </source>
</evidence>
<dbReference type="CDD" id="cd06142">
    <property type="entry name" value="RNaseD_exo"/>
    <property type="match status" value="1"/>
</dbReference>
<dbReference type="GO" id="GO:0000166">
    <property type="term" value="F:nucleotide binding"/>
    <property type="evidence" value="ECO:0007669"/>
    <property type="project" value="InterPro"/>
</dbReference>
<evidence type="ECO:0000313" key="7">
    <source>
        <dbReference type="Proteomes" id="UP000005615"/>
    </source>
</evidence>
<comment type="caution">
    <text evidence="6">The sequence shown here is derived from an EMBL/GenBank/DDBJ whole genome shotgun (WGS) entry which is preliminary data.</text>
</comment>
<dbReference type="PROSITE" id="PS50967">
    <property type="entry name" value="HRDC"/>
    <property type="match status" value="1"/>
</dbReference>
<dbReference type="GO" id="GO:0033890">
    <property type="term" value="F:ribonuclease D activity"/>
    <property type="evidence" value="ECO:0007669"/>
    <property type="project" value="InterPro"/>
</dbReference>
<dbReference type="GO" id="GO:0008408">
    <property type="term" value="F:3'-5' exonuclease activity"/>
    <property type="evidence" value="ECO:0007669"/>
    <property type="project" value="InterPro"/>
</dbReference>
<dbReference type="Gene3D" id="1.10.150.80">
    <property type="entry name" value="HRDC domain"/>
    <property type="match status" value="1"/>
</dbReference>
<gene>
    <name evidence="6" type="ORF">IMCC3088_284</name>
</gene>
<dbReference type="PANTHER" id="PTHR47649">
    <property type="entry name" value="RIBONUCLEASE D"/>
    <property type="match status" value="1"/>
</dbReference>
<sequence length="373" mass="41762">MIDSDSMWVANSDDLERTVASYQSNQAVVLDTEFVRERTYYPKPALVQLAGAGHISLVDPVAVTDASALSSLLESERTLKVVHSGSEDLEVFQAWLGCPIKGWFDTQVAAALLGYGYAIGYRNIVETFLGEELDKGETRSDWLQRPLSDSQLQYAIADVLYLEPVFERLYQEAEALGRVEWVLEEGARAVMGSQNASYDCRVKIGSAWKLPARGLLALMELCGAREQLAVSHNKPRGWILDDQSMMQIATALPSSKTQLRPLLSDKSRGAIRHVDRWLLAVSKAVDAPVDQLPEPVAPPMSAGQRQRMKLIKQRVVGWAADLNIAPEIIFNKSDYAMWVQWLEGGTISIPDHWTGWRRVLFTERLMHEFSRGE</sequence>
<dbReference type="InterPro" id="IPR002562">
    <property type="entry name" value="3'-5'_exonuclease_dom"/>
</dbReference>
<keyword evidence="4" id="KW-0378">Hydrolase</keyword>
<keyword evidence="5" id="KW-0269">Exonuclease</keyword>
<dbReference type="Pfam" id="PF01612">
    <property type="entry name" value="DNA_pol_A_exo1"/>
    <property type="match status" value="1"/>
</dbReference>
<dbReference type="AlphaFoldDB" id="F3L5K6"/>
<dbReference type="InterPro" id="IPR051086">
    <property type="entry name" value="RNase_D-like"/>
</dbReference>
<dbReference type="InterPro" id="IPR012337">
    <property type="entry name" value="RNaseH-like_sf"/>
</dbReference>
<keyword evidence="7" id="KW-1185">Reference proteome</keyword>
<dbReference type="GO" id="GO:0003676">
    <property type="term" value="F:nucleic acid binding"/>
    <property type="evidence" value="ECO:0007669"/>
    <property type="project" value="InterPro"/>
</dbReference>
<dbReference type="InterPro" id="IPR044876">
    <property type="entry name" value="HRDC_dom_sf"/>
</dbReference>
<organism evidence="6 7">
    <name type="scientific">Aequoribacter fuscus</name>
    <dbReference type="NCBI Taxonomy" id="2518989"/>
    <lineage>
        <taxon>Bacteria</taxon>
        <taxon>Pseudomonadati</taxon>
        <taxon>Pseudomonadota</taxon>
        <taxon>Gammaproteobacteria</taxon>
        <taxon>Cellvibrionales</taxon>
        <taxon>Halieaceae</taxon>
        <taxon>Aequoribacter</taxon>
    </lineage>
</organism>
<evidence type="ECO:0000256" key="4">
    <source>
        <dbReference type="ARBA" id="ARBA00022801"/>
    </source>
</evidence>
<keyword evidence="2" id="KW-0819">tRNA processing</keyword>
<accession>F3L5K6</accession>
<dbReference type="GO" id="GO:0008033">
    <property type="term" value="P:tRNA processing"/>
    <property type="evidence" value="ECO:0007669"/>
    <property type="project" value="UniProtKB-KW"/>
</dbReference>
<dbReference type="Gene3D" id="3.30.420.10">
    <property type="entry name" value="Ribonuclease H-like superfamily/Ribonuclease H"/>
    <property type="match status" value="1"/>
</dbReference>
<reference evidence="6 7" key="1">
    <citation type="journal article" date="2011" name="J. Bacteriol.">
        <title>Genome sequence of strain IMCC3088, a proteorhodopsin-containing marine bacterium belonging to the OM60/NOR5 clade.</title>
        <authorList>
            <person name="Jang Y."/>
            <person name="Oh H.M."/>
            <person name="Kang I."/>
            <person name="Lee K."/>
            <person name="Yang S.J."/>
            <person name="Cho J.C."/>
        </authorList>
    </citation>
    <scope>NUCLEOTIDE SEQUENCE [LARGE SCALE GENOMIC DNA]</scope>
    <source>
        <strain evidence="6 7">IMCC3088</strain>
    </source>
</reference>
<dbReference type="SMART" id="SM00474">
    <property type="entry name" value="35EXOc"/>
    <property type="match status" value="1"/>
</dbReference>
<dbReference type="OrthoDB" id="9800549at2"/>
<keyword evidence="1" id="KW-0963">Cytoplasm</keyword>
<dbReference type="Proteomes" id="UP000005615">
    <property type="component" value="Unassembled WGS sequence"/>
</dbReference>
<name>F3L5K6_9GAMM</name>
<dbReference type="SUPFAM" id="SSF53098">
    <property type="entry name" value="Ribonuclease H-like"/>
    <property type="match status" value="1"/>
</dbReference>
<dbReference type="InterPro" id="IPR006292">
    <property type="entry name" value="RNase_D"/>
</dbReference>
<keyword evidence="3" id="KW-0540">Nuclease</keyword>
<dbReference type="eggNOG" id="COG0349">
    <property type="taxonomic scope" value="Bacteria"/>
</dbReference>
<dbReference type="SUPFAM" id="SSF47819">
    <property type="entry name" value="HRDC-like"/>
    <property type="match status" value="2"/>
</dbReference>
<evidence type="ECO:0000256" key="5">
    <source>
        <dbReference type="ARBA" id="ARBA00022839"/>
    </source>
</evidence>
<dbReference type="NCBIfam" id="TIGR01388">
    <property type="entry name" value="rnd"/>
    <property type="match status" value="1"/>
</dbReference>